<feature type="domain" description="Bacteriophage lambda Replication protein O N-terminal" evidence="2">
    <location>
        <begin position="59"/>
        <end position="156"/>
    </location>
</feature>
<feature type="region of interest" description="Disordered" evidence="1">
    <location>
        <begin position="188"/>
        <end position="223"/>
    </location>
</feature>
<proteinExistence type="predicted"/>
<dbReference type="AlphaFoldDB" id="A0A1B8YFS1"/>
<evidence type="ECO:0000256" key="1">
    <source>
        <dbReference type="SAM" id="MobiDB-lite"/>
    </source>
</evidence>
<evidence type="ECO:0000313" key="3">
    <source>
        <dbReference type="EMBL" id="OCA53917.1"/>
    </source>
</evidence>
<dbReference type="PATRIC" id="fig|29488.15.peg.3323"/>
<dbReference type="SUPFAM" id="SSF46785">
    <property type="entry name" value="Winged helix' DNA-binding domain"/>
    <property type="match status" value="1"/>
</dbReference>
<feature type="compositionally biased region" description="Basic and acidic residues" evidence="1">
    <location>
        <begin position="189"/>
        <end position="206"/>
    </location>
</feature>
<feature type="compositionally biased region" description="Polar residues" evidence="1">
    <location>
        <begin position="210"/>
        <end position="223"/>
    </location>
</feature>
<protein>
    <submittedName>
        <fullName evidence="3">Bacteriophage replication protein O</fullName>
    </submittedName>
</protein>
<dbReference type="InterPro" id="IPR036390">
    <property type="entry name" value="WH_DNA-bd_sf"/>
</dbReference>
<accession>A0A1B8YFS1</accession>
<feature type="region of interest" description="Disordered" evidence="1">
    <location>
        <begin position="320"/>
        <end position="341"/>
    </location>
</feature>
<dbReference type="InterPro" id="IPR036388">
    <property type="entry name" value="WH-like_DNA-bd_sf"/>
</dbReference>
<dbReference type="GO" id="GO:0006260">
    <property type="term" value="P:DNA replication"/>
    <property type="evidence" value="ECO:0007669"/>
    <property type="project" value="InterPro"/>
</dbReference>
<reference evidence="4" key="1">
    <citation type="submission" date="2015-11" db="EMBL/GenBank/DDBJ databases">
        <authorList>
            <person name="Tobias N.J."/>
            <person name="Mishra B."/>
            <person name="Gupta D.K."/>
            <person name="Thines M."/>
            <person name="Stinear T.P."/>
            <person name="Bode H.B."/>
        </authorList>
    </citation>
    <scope>NUCLEOTIDE SEQUENCE [LARGE SCALE GENOMIC DNA]</scope>
    <source>
        <strain evidence="4">PB45.5</strain>
    </source>
</reference>
<dbReference type="Pfam" id="PF04492">
    <property type="entry name" value="Phage_rep_O"/>
    <property type="match status" value="1"/>
</dbReference>
<keyword evidence="4" id="KW-1185">Reference proteome</keyword>
<evidence type="ECO:0000313" key="4">
    <source>
        <dbReference type="Proteomes" id="UP000092665"/>
    </source>
</evidence>
<dbReference type="Gene3D" id="1.10.10.10">
    <property type="entry name" value="Winged helix-like DNA-binding domain superfamily/Winged helix DNA-binding domain"/>
    <property type="match status" value="1"/>
</dbReference>
<comment type="caution">
    <text evidence="3">The sequence shown here is derived from an EMBL/GenBank/DDBJ whole genome shotgun (WGS) entry which is preliminary data.</text>
</comment>
<evidence type="ECO:0000259" key="2">
    <source>
        <dbReference type="Pfam" id="PF04492"/>
    </source>
</evidence>
<dbReference type="InterPro" id="IPR006497">
    <property type="entry name" value="Phage_lambda_VrpO_N"/>
</dbReference>
<organism evidence="3 4">
    <name type="scientific">Photorhabdus namnaonensis</name>
    <dbReference type="NCBI Taxonomy" id="1851568"/>
    <lineage>
        <taxon>Bacteria</taxon>
        <taxon>Pseudomonadati</taxon>
        <taxon>Pseudomonadota</taxon>
        <taxon>Gammaproteobacteria</taxon>
        <taxon>Enterobacterales</taxon>
        <taxon>Morganellaceae</taxon>
        <taxon>Photorhabdus</taxon>
    </lineage>
</organism>
<name>A0A1B8YFS1_9GAMM</name>
<gene>
    <name evidence="3" type="ORF">Phpb_03021</name>
</gene>
<dbReference type="EMBL" id="LOIC01000077">
    <property type="protein sequence ID" value="OCA53917.1"/>
    <property type="molecule type" value="Genomic_DNA"/>
</dbReference>
<sequence length="341" mass="38918">MSHMSQAGELSLSPIPLIQVNYAKQSFSNQSDMEVNMSVVQRVDFANKQLLPDKPEATVADLDNGYLRIANQVQDALCRLEISGREWRVLNAIIRLTWGWSKKEDRITNSLIADKTELSVKHVSEAVLSLEERRIISLRRIGQTRYIGINTELNQWVYKKPKCKSCLKNIASLEEQITFRIEITIPENGDSKKGAKTIPGKEDNHPRKQGQVSPKTGNTKDIISNTENNIKTPIVSKNKKSKFDANQVEIPEWLNPSVWHEWVSYRQQIGKSIKTVLTVTKAFNILKECFDDGHDPADVINTSIANGWQGLFKPKYPAKRPLAEQSGPHWNNREEWEEEFI</sequence>
<dbReference type="Proteomes" id="UP000092665">
    <property type="component" value="Unassembled WGS sequence"/>
</dbReference>
<dbReference type="NCBIfam" id="TIGR01610">
    <property type="entry name" value="phage_O_Nterm"/>
    <property type="match status" value="1"/>
</dbReference>